<feature type="compositionally biased region" description="Basic and acidic residues" evidence="1">
    <location>
        <begin position="27"/>
        <end position="37"/>
    </location>
</feature>
<dbReference type="GO" id="GO:0044659">
    <property type="term" value="P:viral release from host cell by cytolysis"/>
    <property type="evidence" value="ECO:0007669"/>
    <property type="project" value="InterPro"/>
</dbReference>
<dbReference type="AlphaFoldDB" id="Q2SX98"/>
<dbReference type="HOGENOM" id="CLU_091263_0_0_4"/>
<organism evidence="2 3">
    <name type="scientific">Burkholderia thailandensis (strain ATCC 700388 / DSM 13276 / CCUG 48851 / CIP 106301 / E264)</name>
    <dbReference type="NCBI Taxonomy" id="271848"/>
    <lineage>
        <taxon>Bacteria</taxon>
        <taxon>Pseudomonadati</taxon>
        <taxon>Pseudomonadota</taxon>
        <taxon>Betaproteobacteria</taxon>
        <taxon>Burkholderiales</taxon>
        <taxon>Burkholderiaceae</taxon>
        <taxon>Burkholderia</taxon>
        <taxon>pseudomallei group</taxon>
    </lineage>
</organism>
<proteinExistence type="predicted"/>
<dbReference type="Proteomes" id="UP000001930">
    <property type="component" value="Chromosome I"/>
</dbReference>
<feature type="compositionally biased region" description="Basic residues" evidence="1">
    <location>
        <begin position="40"/>
        <end position="55"/>
    </location>
</feature>
<name>Q2SX98_BURTA</name>
<gene>
    <name evidence="2" type="ordered locus">BTH_I1921</name>
</gene>
<dbReference type="Pfam" id="PF03245">
    <property type="entry name" value="Phage_lysis"/>
    <property type="match status" value="1"/>
</dbReference>
<evidence type="ECO:0000256" key="1">
    <source>
        <dbReference type="SAM" id="MobiDB-lite"/>
    </source>
</evidence>
<evidence type="ECO:0000313" key="3">
    <source>
        <dbReference type="Proteomes" id="UP000001930"/>
    </source>
</evidence>
<evidence type="ECO:0000313" key="2">
    <source>
        <dbReference type="EMBL" id="ABC37199.1"/>
    </source>
</evidence>
<dbReference type="KEGG" id="bte:BTH_I1921"/>
<dbReference type="InterPro" id="IPR004929">
    <property type="entry name" value="I-spanin"/>
</dbReference>
<reference evidence="2 3" key="1">
    <citation type="journal article" date="2005" name="BMC Genomics">
        <title>Bacterial genome adaptation to niches: divergence of the potential virulence genes in three Burkholderia species of different survival strategies.</title>
        <authorList>
            <person name="Kim H.S."/>
            <person name="Schell M.A."/>
            <person name="Yu Y."/>
            <person name="Ulrich R.L."/>
            <person name="Sarria S.H."/>
            <person name="Nierman W.C."/>
            <person name="DeShazer D."/>
        </authorList>
    </citation>
    <scope>NUCLEOTIDE SEQUENCE [LARGE SCALE GENOMIC DNA]</scope>
    <source>
        <strain evidence="3">ATCC 700388 / DSM 13276 / CCUG 48851 / CIP 106301 / E264</strain>
    </source>
</reference>
<feature type="region of interest" description="Disordered" evidence="1">
    <location>
        <begin position="1"/>
        <end position="70"/>
    </location>
</feature>
<protein>
    <submittedName>
        <fullName evidence="2">Gp26</fullName>
    </submittedName>
</protein>
<accession>Q2SX98</accession>
<sequence length="266" mass="27691">MHAGAERSSVSARGGRQLCIQRRRERLLRQHDGEALQRGRPARRVPRDQRSRRRPPAMGNGAGPGVARFGEAAGGRARDLRAGAVMPKAASYLLAALLGMAAGAGAEYLISAHRLADEQAARALDAQRHAEALGTISRAALDAEQRAIAAHDAAASAVAAVDQRTTKERNEHEAESRSLRAALAAGTERLRVAVRHCTAAGGDGVPGASSATGVGDGAAAYADVDAAVAERVFGVAGDDQREIDKLTALQGYVCAVRPETPGCDQK</sequence>
<dbReference type="EMBL" id="CP000086">
    <property type="protein sequence ID" value="ABC37199.1"/>
    <property type="molecule type" value="Genomic_DNA"/>
</dbReference>
<keyword evidence="3" id="KW-1185">Reference proteome</keyword>